<reference evidence="1 2" key="1">
    <citation type="submission" date="2020-07" db="EMBL/GenBank/DDBJ databases">
        <title>Complete genome sequence of Mycolicibacterium litorale like strain isolated from cardiac implantable electronic device infection.</title>
        <authorList>
            <person name="Fukano H."/>
            <person name="Miyama H."/>
            <person name="Hoshino Y."/>
        </authorList>
    </citation>
    <scope>NUCLEOTIDE SEQUENCE [LARGE SCALE GENOMIC DNA]</scope>
    <source>
        <strain evidence="1 2">NIIDNTM18</strain>
    </source>
</reference>
<gene>
    <name evidence="1" type="ORF">NIIDNTM18_26090</name>
</gene>
<dbReference type="EMBL" id="AP023287">
    <property type="protein sequence ID" value="BCI53331.1"/>
    <property type="molecule type" value="Genomic_DNA"/>
</dbReference>
<sequence length="74" mass="8716">MTAVDERREQQQLAEQAGWRRNDLGRVDLYMRGDTRVRVIWRGTDAISGATLMQDDVMMTYTRELPTVNSWLKR</sequence>
<dbReference type="AlphaFoldDB" id="A0A6S6P6U7"/>
<organism evidence="1 2">
    <name type="scientific">Mycolicibacterium litorale</name>
    <dbReference type="NCBI Taxonomy" id="758802"/>
    <lineage>
        <taxon>Bacteria</taxon>
        <taxon>Bacillati</taxon>
        <taxon>Actinomycetota</taxon>
        <taxon>Actinomycetes</taxon>
        <taxon>Mycobacteriales</taxon>
        <taxon>Mycobacteriaceae</taxon>
        <taxon>Mycolicibacterium</taxon>
    </lineage>
</organism>
<proteinExistence type="predicted"/>
<evidence type="ECO:0000313" key="1">
    <source>
        <dbReference type="EMBL" id="BCI53331.1"/>
    </source>
</evidence>
<name>A0A6S6P6U7_9MYCO</name>
<dbReference type="RefSeq" id="WP_185296027.1">
    <property type="nucleotide sequence ID" value="NZ_AP023287.1"/>
</dbReference>
<dbReference type="Proteomes" id="UP000515734">
    <property type="component" value="Chromosome"/>
</dbReference>
<accession>A0A6S6P6U7</accession>
<protein>
    <submittedName>
        <fullName evidence="1">Uncharacterized protein</fullName>
    </submittedName>
</protein>
<evidence type="ECO:0000313" key="2">
    <source>
        <dbReference type="Proteomes" id="UP000515734"/>
    </source>
</evidence>